<accession>A0ABU2F8K7</accession>
<reference evidence="1 2" key="1">
    <citation type="submission" date="2022-06" db="EMBL/GenBank/DDBJ databases">
        <title>Haloarcula sp. a new haloarchaeum isolate from saline soil.</title>
        <authorList>
            <person name="Strakova D."/>
            <person name="Galisteo C."/>
            <person name="Sanchez-Porro C."/>
            <person name="Ventosa A."/>
        </authorList>
    </citation>
    <scope>NUCLEOTIDE SEQUENCE [LARGE SCALE GENOMIC DNA]</scope>
    <source>
        <strain evidence="1 2">S1CR25-12</strain>
    </source>
</reference>
<evidence type="ECO:0000313" key="2">
    <source>
        <dbReference type="Proteomes" id="UP001259659"/>
    </source>
</evidence>
<keyword evidence="2" id="KW-1185">Reference proteome</keyword>
<dbReference type="RefSeq" id="WP_310918149.1">
    <property type="nucleotide sequence ID" value="NZ_JAMQON010000001.1"/>
</dbReference>
<gene>
    <name evidence="1" type="ORF">NDI56_04055</name>
</gene>
<dbReference type="EMBL" id="JAMQON010000001">
    <property type="protein sequence ID" value="MDS0258584.1"/>
    <property type="molecule type" value="Genomic_DNA"/>
</dbReference>
<proteinExistence type="predicted"/>
<sequence>MNQRPSSVSDAAILDAVDAAMENGDHQGLLGGVLPEHVAKHCALTAATLRSRLLTLSKRGELVQVDGCDTSDPAYAARKGYLPADHPDASSPYRLP</sequence>
<organism evidence="1 2">
    <name type="scientific">Haloarcula saliterrae</name>
    <dbReference type="NCBI Taxonomy" id="2950534"/>
    <lineage>
        <taxon>Archaea</taxon>
        <taxon>Methanobacteriati</taxon>
        <taxon>Methanobacteriota</taxon>
        <taxon>Stenosarchaea group</taxon>
        <taxon>Halobacteria</taxon>
        <taxon>Halobacteriales</taxon>
        <taxon>Haloarculaceae</taxon>
        <taxon>Haloarcula</taxon>
    </lineage>
</organism>
<protein>
    <recommendedName>
        <fullName evidence="3">ArsR family transcriptional regulator</fullName>
    </recommendedName>
</protein>
<evidence type="ECO:0000313" key="1">
    <source>
        <dbReference type="EMBL" id="MDS0258584.1"/>
    </source>
</evidence>
<comment type="caution">
    <text evidence="1">The sequence shown here is derived from an EMBL/GenBank/DDBJ whole genome shotgun (WGS) entry which is preliminary data.</text>
</comment>
<evidence type="ECO:0008006" key="3">
    <source>
        <dbReference type="Google" id="ProtNLM"/>
    </source>
</evidence>
<dbReference type="Proteomes" id="UP001259659">
    <property type="component" value="Unassembled WGS sequence"/>
</dbReference>
<name>A0ABU2F8K7_9EURY</name>